<dbReference type="Proteomes" id="UP001285263">
    <property type="component" value="Unassembled WGS sequence"/>
</dbReference>
<keyword evidence="1 4" id="KW-0808">Transferase</keyword>
<comment type="caution">
    <text evidence="4">The sequence shown here is derived from an EMBL/GenBank/DDBJ whole genome shotgun (WGS) entry which is preliminary data.</text>
</comment>
<keyword evidence="5" id="KW-1185">Reference proteome</keyword>
<keyword evidence="2 4" id="KW-0012">Acyltransferase</keyword>
<organism evidence="4 5">
    <name type="scientific">Roseateles agri</name>
    <dbReference type="NCBI Taxonomy" id="3098619"/>
    <lineage>
        <taxon>Bacteria</taxon>
        <taxon>Pseudomonadati</taxon>
        <taxon>Pseudomonadota</taxon>
        <taxon>Betaproteobacteria</taxon>
        <taxon>Burkholderiales</taxon>
        <taxon>Sphaerotilaceae</taxon>
        <taxon>Roseateles</taxon>
    </lineage>
</organism>
<evidence type="ECO:0000256" key="1">
    <source>
        <dbReference type="ARBA" id="ARBA00022679"/>
    </source>
</evidence>
<dbReference type="InterPro" id="IPR051016">
    <property type="entry name" value="Diverse_Substrate_AcTransf"/>
</dbReference>
<reference evidence="4 5" key="1">
    <citation type="submission" date="2023-11" db="EMBL/GenBank/DDBJ databases">
        <title>Paucibacter sp. nov., isolated from fresh soil in Korea.</title>
        <authorList>
            <person name="Le N.T.T."/>
        </authorList>
    </citation>
    <scope>NUCLEOTIDE SEQUENCE [LARGE SCALE GENOMIC DNA]</scope>
    <source>
        <strain evidence="4 5">R3-3</strain>
    </source>
</reference>
<evidence type="ECO:0000259" key="3">
    <source>
        <dbReference type="PROSITE" id="PS51186"/>
    </source>
</evidence>
<dbReference type="CDD" id="cd04301">
    <property type="entry name" value="NAT_SF"/>
    <property type="match status" value="1"/>
</dbReference>
<dbReference type="PROSITE" id="PS51186">
    <property type="entry name" value="GNAT"/>
    <property type="match status" value="1"/>
</dbReference>
<feature type="domain" description="N-acetyltransferase" evidence="3">
    <location>
        <begin position="5"/>
        <end position="162"/>
    </location>
</feature>
<dbReference type="Gene3D" id="3.40.630.30">
    <property type="match status" value="1"/>
</dbReference>
<protein>
    <submittedName>
        <fullName evidence="4">GNAT family N-acetyltransferase</fullName>
        <ecNumber evidence="4">2.3.1.-</ecNumber>
    </submittedName>
</protein>
<dbReference type="RefSeq" id="WP_320421653.1">
    <property type="nucleotide sequence ID" value="NZ_JAXCLA010000002.1"/>
</dbReference>
<dbReference type="Pfam" id="PF00583">
    <property type="entry name" value="Acetyltransf_1"/>
    <property type="match status" value="1"/>
</dbReference>
<proteinExistence type="predicted"/>
<name>A0ABU5DBT1_9BURK</name>
<dbReference type="InterPro" id="IPR000182">
    <property type="entry name" value="GNAT_dom"/>
</dbReference>
<accession>A0ABU5DBT1</accession>
<dbReference type="InterPro" id="IPR016181">
    <property type="entry name" value="Acyl_CoA_acyltransferase"/>
</dbReference>
<gene>
    <name evidence="4" type="ORF">SNE35_04425</name>
</gene>
<dbReference type="PANTHER" id="PTHR10545">
    <property type="entry name" value="DIAMINE N-ACETYLTRANSFERASE"/>
    <property type="match status" value="1"/>
</dbReference>
<sequence>MSTDYTLRPAEPRDVPAIAGLIAELAEFEHLSHMLQLTPEKLHPHLFGDKPVVEALVADTPEGGVCAFALFFTNFSTFLAKPGLYLEDLYVQPAHRRAGLGRRILSRLAEIAVQRDYGRFEWSVLDWNENAIRFYETMGASVLPEWRICRLTGDALAAYGKS</sequence>
<evidence type="ECO:0000313" key="5">
    <source>
        <dbReference type="Proteomes" id="UP001285263"/>
    </source>
</evidence>
<dbReference type="EMBL" id="JAXCLA010000002">
    <property type="protein sequence ID" value="MDY0743735.1"/>
    <property type="molecule type" value="Genomic_DNA"/>
</dbReference>
<evidence type="ECO:0000256" key="2">
    <source>
        <dbReference type="ARBA" id="ARBA00023315"/>
    </source>
</evidence>
<dbReference type="EC" id="2.3.1.-" evidence="4"/>
<evidence type="ECO:0000313" key="4">
    <source>
        <dbReference type="EMBL" id="MDY0743735.1"/>
    </source>
</evidence>
<dbReference type="PANTHER" id="PTHR10545:SF29">
    <property type="entry name" value="GH14572P-RELATED"/>
    <property type="match status" value="1"/>
</dbReference>
<dbReference type="SUPFAM" id="SSF55729">
    <property type="entry name" value="Acyl-CoA N-acyltransferases (Nat)"/>
    <property type="match status" value="1"/>
</dbReference>
<dbReference type="GO" id="GO:0016746">
    <property type="term" value="F:acyltransferase activity"/>
    <property type="evidence" value="ECO:0007669"/>
    <property type="project" value="UniProtKB-KW"/>
</dbReference>